<dbReference type="Pfam" id="PF01928">
    <property type="entry name" value="CYTH"/>
    <property type="match status" value="1"/>
</dbReference>
<dbReference type="GO" id="GO:0046872">
    <property type="term" value="F:metal ion binding"/>
    <property type="evidence" value="ECO:0007669"/>
    <property type="project" value="TreeGrafter"/>
</dbReference>
<protein>
    <recommendedName>
        <fullName evidence="5">Inorganic triphosphatase</fullName>
    </recommendedName>
</protein>
<dbReference type="AlphaFoldDB" id="A0A1R3V9E8"/>
<feature type="domain" description="CHAD" evidence="2">
    <location>
        <begin position="208"/>
        <end position="480"/>
    </location>
</feature>
<evidence type="ECO:0000259" key="1">
    <source>
        <dbReference type="PROSITE" id="PS51707"/>
    </source>
</evidence>
<proteinExistence type="predicted"/>
<dbReference type="SUPFAM" id="SSF55154">
    <property type="entry name" value="CYTH-like phosphatases"/>
    <property type="match status" value="1"/>
</dbReference>
<feature type="domain" description="CYTH" evidence="1">
    <location>
        <begin position="1"/>
        <end position="194"/>
    </location>
</feature>
<evidence type="ECO:0008006" key="5">
    <source>
        <dbReference type="Google" id="ProtNLM"/>
    </source>
</evidence>
<evidence type="ECO:0000313" key="3">
    <source>
        <dbReference type="EMBL" id="SIT56516.1"/>
    </source>
</evidence>
<dbReference type="InterPro" id="IPR023577">
    <property type="entry name" value="CYTH_domain"/>
</dbReference>
<dbReference type="CDD" id="cd07756">
    <property type="entry name" value="CYTH-like_Pase_CHAD"/>
    <property type="match status" value="1"/>
</dbReference>
<accession>A0A1R3V9E8</accession>
<dbReference type="InterPro" id="IPR033469">
    <property type="entry name" value="CYTH-like_dom_sf"/>
</dbReference>
<dbReference type="PROSITE" id="PS51708">
    <property type="entry name" value="CHAD"/>
    <property type="match status" value="1"/>
</dbReference>
<dbReference type="SMART" id="SM01118">
    <property type="entry name" value="CYTH"/>
    <property type="match status" value="1"/>
</dbReference>
<dbReference type="InterPro" id="IPR007899">
    <property type="entry name" value="CHAD_dom"/>
</dbReference>
<dbReference type="STRING" id="1631249.BQ8794_290126"/>
<evidence type="ECO:0000313" key="4">
    <source>
        <dbReference type="Proteomes" id="UP000188388"/>
    </source>
</evidence>
<dbReference type="Pfam" id="PF05235">
    <property type="entry name" value="CHAD"/>
    <property type="match status" value="1"/>
</dbReference>
<reference evidence="4" key="1">
    <citation type="submission" date="2017-01" db="EMBL/GenBank/DDBJ databases">
        <authorList>
            <person name="Brunel B."/>
        </authorList>
    </citation>
    <scope>NUCLEOTIDE SEQUENCE [LARGE SCALE GENOMIC DNA]</scope>
</reference>
<evidence type="ECO:0000259" key="2">
    <source>
        <dbReference type="PROSITE" id="PS51708"/>
    </source>
</evidence>
<dbReference type="EMBL" id="FTPD01000022">
    <property type="protein sequence ID" value="SIT56516.1"/>
    <property type="molecule type" value="Genomic_DNA"/>
</dbReference>
<dbReference type="Gene3D" id="1.40.20.10">
    <property type="entry name" value="CHAD domain"/>
    <property type="match status" value="1"/>
</dbReference>
<dbReference type="Gene3D" id="2.40.320.10">
    <property type="entry name" value="Hypothetical Protein Pfu-838710-001"/>
    <property type="match status" value="1"/>
</dbReference>
<dbReference type="PANTHER" id="PTHR39569:SF1">
    <property type="entry name" value="INORGANIC TRIPHOSPHATASE"/>
    <property type="match status" value="1"/>
</dbReference>
<name>A0A1R3V9E8_9HYPH</name>
<sequence>MQETELKLELSQSGAGSLLKKNPFGSPPINLQLRSIYFDTPGWDLSKRGVSLRIRQSGNERIQTVKAGDGAAAGSFTREEWERPVAGDAPILDDPQIRDLLAGAGPKLAPLFEVHVKRHSWNVMDGDATIEVALDLGKVVAADREAPLCEIELEKKAGSPTALFALARKVDLITPAHLGVLSKAERGYRLLGSAPGAVKAASTPLTSEMSTATAFARIAAACLRQFRLNETALGWSRDAEALHQARVSLRRLRSLCSICKSLFDDSRFDHLRGELKWLASELGDARNIDVMIDRASSEALSGRLQDARDDAYAAVEASLSSVRARSLMIDATEWISIGDWRTDQSDETLYEQSSKDFASGVFDKFWKKVAKGGNNLVDADDETRHKVRIAAKKLRYAAEFFEPLYNSKAEAKRHRRFITVMKGLQDQLGSLNDLATAPDMLAALELSDVAGAKDLFNAEEKSKLLEDAAEAHDAFVNTRHFWR</sequence>
<keyword evidence="4" id="KW-1185">Reference proteome</keyword>
<dbReference type="SMART" id="SM00880">
    <property type="entry name" value="CHAD"/>
    <property type="match status" value="1"/>
</dbReference>
<dbReference type="GO" id="GO:0050355">
    <property type="term" value="F:inorganic triphosphate phosphatase activity"/>
    <property type="evidence" value="ECO:0007669"/>
    <property type="project" value="InterPro"/>
</dbReference>
<dbReference type="InterPro" id="IPR039013">
    <property type="entry name" value="YgiF"/>
</dbReference>
<dbReference type="InterPro" id="IPR038186">
    <property type="entry name" value="CHAD_dom_sf"/>
</dbReference>
<dbReference type="PROSITE" id="PS51707">
    <property type="entry name" value="CYTH"/>
    <property type="match status" value="1"/>
</dbReference>
<dbReference type="PANTHER" id="PTHR39569">
    <property type="entry name" value="INORGANIC TRIPHOSPHATASE"/>
    <property type="match status" value="1"/>
</dbReference>
<dbReference type="Proteomes" id="UP000188388">
    <property type="component" value="Unassembled WGS sequence"/>
</dbReference>
<gene>
    <name evidence="3" type="ORF">BQ8794_290126</name>
</gene>
<organism evidence="3 4">
    <name type="scientific">Mesorhizobium prunaredense</name>
    <dbReference type="NCBI Taxonomy" id="1631249"/>
    <lineage>
        <taxon>Bacteria</taxon>
        <taxon>Pseudomonadati</taxon>
        <taxon>Pseudomonadota</taxon>
        <taxon>Alphaproteobacteria</taxon>
        <taxon>Hyphomicrobiales</taxon>
        <taxon>Phyllobacteriaceae</taxon>
        <taxon>Mesorhizobium</taxon>
    </lineage>
</organism>